<proteinExistence type="predicted"/>
<dbReference type="EMBL" id="UINC01001038">
    <property type="protein sequence ID" value="SUZ68382.1"/>
    <property type="molecule type" value="Genomic_DNA"/>
</dbReference>
<name>A0A381PMY9_9ZZZZ</name>
<dbReference type="InterPro" id="IPR050334">
    <property type="entry name" value="Molybdenum_import_ModC"/>
</dbReference>
<dbReference type="Pfam" id="PF00005">
    <property type="entry name" value="ABC_tran"/>
    <property type="match status" value="1"/>
</dbReference>
<dbReference type="AlphaFoldDB" id="A0A381PMY9"/>
<sequence>VDAGGSPVGGGAWGLHARVRVPLDAIDLDVDWRPGSDHVAILGPSGSGKSTLLRALAGLEPRAEGRVSLGDETWLDSDSGVNMPTWERRVGWVPQDTLLFPHLSLRENLAYAGSGPAEVEKMAESLFLSDLLDRRPRFLSGGERQRVALGRALLSAPRVLLLDEPFSALDRPLRSEVAAMVRAFARDNGTPIVLVSHDEHDAELLADERWMLVAGNLTADGA</sequence>
<keyword evidence="1" id="KW-0547">Nucleotide-binding</keyword>
<dbReference type="InterPro" id="IPR027417">
    <property type="entry name" value="P-loop_NTPase"/>
</dbReference>
<gene>
    <name evidence="4" type="ORF">METZ01_LOCUS21236</name>
</gene>
<evidence type="ECO:0000256" key="1">
    <source>
        <dbReference type="ARBA" id="ARBA00022741"/>
    </source>
</evidence>
<dbReference type="PROSITE" id="PS50893">
    <property type="entry name" value="ABC_TRANSPORTER_2"/>
    <property type="match status" value="1"/>
</dbReference>
<dbReference type="Gene3D" id="3.40.50.300">
    <property type="entry name" value="P-loop containing nucleotide triphosphate hydrolases"/>
    <property type="match status" value="1"/>
</dbReference>
<organism evidence="4">
    <name type="scientific">marine metagenome</name>
    <dbReference type="NCBI Taxonomy" id="408172"/>
    <lineage>
        <taxon>unclassified sequences</taxon>
        <taxon>metagenomes</taxon>
        <taxon>ecological metagenomes</taxon>
    </lineage>
</organism>
<dbReference type="GO" id="GO:0016887">
    <property type="term" value="F:ATP hydrolysis activity"/>
    <property type="evidence" value="ECO:0007669"/>
    <property type="project" value="InterPro"/>
</dbReference>
<keyword evidence="2" id="KW-0067">ATP-binding</keyword>
<dbReference type="SUPFAM" id="SSF52540">
    <property type="entry name" value="P-loop containing nucleoside triphosphate hydrolases"/>
    <property type="match status" value="1"/>
</dbReference>
<accession>A0A381PMY9</accession>
<reference evidence="4" key="1">
    <citation type="submission" date="2018-05" db="EMBL/GenBank/DDBJ databases">
        <authorList>
            <person name="Lanie J.A."/>
            <person name="Ng W.-L."/>
            <person name="Kazmierczak K.M."/>
            <person name="Andrzejewski T.M."/>
            <person name="Davidsen T.M."/>
            <person name="Wayne K.J."/>
            <person name="Tettelin H."/>
            <person name="Glass J.I."/>
            <person name="Rusch D."/>
            <person name="Podicherti R."/>
            <person name="Tsui H.-C.T."/>
            <person name="Winkler M.E."/>
        </authorList>
    </citation>
    <scope>NUCLEOTIDE SEQUENCE</scope>
</reference>
<feature type="non-terminal residue" evidence="4">
    <location>
        <position position="1"/>
    </location>
</feature>
<dbReference type="InterPro" id="IPR017871">
    <property type="entry name" value="ABC_transporter-like_CS"/>
</dbReference>
<protein>
    <recommendedName>
        <fullName evidence="3">ABC transporter domain-containing protein</fullName>
    </recommendedName>
</protein>
<dbReference type="PROSITE" id="PS00211">
    <property type="entry name" value="ABC_TRANSPORTER_1"/>
    <property type="match status" value="1"/>
</dbReference>
<dbReference type="SMART" id="SM00382">
    <property type="entry name" value="AAA"/>
    <property type="match status" value="1"/>
</dbReference>
<dbReference type="PANTHER" id="PTHR43514">
    <property type="entry name" value="ABC TRANSPORTER I FAMILY MEMBER 10"/>
    <property type="match status" value="1"/>
</dbReference>
<dbReference type="InterPro" id="IPR003439">
    <property type="entry name" value="ABC_transporter-like_ATP-bd"/>
</dbReference>
<evidence type="ECO:0000259" key="3">
    <source>
        <dbReference type="PROSITE" id="PS50893"/>
    </source>
</evidence>
<evidence type="ECO:0000256" key="2">
    <source>
        <dbReference type="ARBA" id="ARBA00022840"/>
    </source>
</evidence>
<feature type="domain" description="ABC transporter" evidence="3">
    <location>
        <begin position="10"/>
        <end position="222"/>
    </location>
</feature>
<dbReference type="InterPro" id="IPR003593">
    <property type="entry name" value="AAA+_ATPase"/>
</dbReference>
<dbReference type="GO" id="GO:0005524">
    <property type="term" value="F:ATP binding"/>
    <property type="evidence" value="ECO:0007669"/>
    <property type="project" value="UniProtKB-KW"/>
</dbReference>
<dbReference type="PANTHER" id="PTHR43514:SF4">
    <property type="entry name" value="ABC TRANSPORTER I FAMILY MEMBER 10"/>
    <property type="match status" value="1"/>
</dbReference>
<evidence type="ECO:0000313" key="4">
    <source>
        <dbReference type="EMBL" id="SUZ68382.1"/>
    </source>
</evidence>